<dbReference type="GO" id="GO:0006298">
    <property type="term" value="P:mismatch repair"/>
    <property type="evidence" value="ECO:0007669"/>
    <property type="project" value="UniProtKB-UniRule"/>
</dbReference>
<dbReference type="Gene3D" id="3.30.1540.20">
    <property type="entry name" value="MutL, C-terminal domain, dimerisation subdomain"/>
    <property type="match status" value="1"/>
</dbReference>
<protein>
    <recommendedName>
        <fullName evidence="2 5">DNA mismatch repair protein MutL</fullName>
    </recommendedName>
</protein>
<dbReference type="Gene3D" id="3.30.1370.100">
    <property type="entry name" value="MutL, C-terminal domain, regulatory subdomain"/>
    <property type="match status" value="1"/>
</dbReference>
<keyword evidence="9" id="KW-1185">Reference proteome</keyword>
<dbReference type="InterPro" id="IPR042120">
    <property type="entry name" value="MutL_C_dimsub"/>
</dbReference>
<dbReference type="GO" id="GO:0005524">
    <property type="term" value="F:ATP binding"/>
    <property type="evidence" value="ECO:0007669"/>
    <property type="project" value="InterPro"/>
</dbReference>
<evidence type="ECO:0000313" key="9">
    <source>
        <dbReference type="Proteomes" id="UP000005089"/>
    </source>
</evidence>
<dbReference type="InterPro" id="IPR020667">
    <property type="entry name" value="DNA_mismatch_repair_MutL"/>
</dbReference>
<keyword evidence="3 5" id="KW-0227">DNA damage</keyword>
<dbReference type="NCBIfam" id="TIGR00585">
    <property type="entry name" value="mutl"/>
    <property type="match status" value="1"/>
</dbReference>
<dbReference type="PANTHER" id="PTHR10073">
    <property type="entry name" value="DNA MISMATCH REPAIR PROTEIN MLH, PMS, MUTL"/>
    <property type="match status" value="1"/>
</dbReference>
<accession>C3XA07</accession>
<dbReference type="Gene3D" id="3.30.230.10">
    <property type="match status" value="1"/>
</dbReference>
<dbReference type="SUPFAM" id="SSF54211">
    <property type="entry name" value="Ribosomal protein S5 domain 2-like"/>
    <property type="match status" value="1"/>
</dbReference>
<dbReference type="Pfam" id="PF13589">
    <property type="entry name" value="HATPase_c_3"/>
    <property type="match status" value="1"/>
</dbReference>
<dbReference type="eggNOG" id="COG0323">
    <property type="taxonomic scope" value="Bacteria"/>
</dbReference>
<dbReference type="SMART" id="SM00853">
    <property type="entry name" value="MutL_C"/>
    <property type="match status" value="1"/>
</dbReference>
<dbReference type="PANTHER" id="PTHR10073:SF12">
    <property type="entry name" value="DNA MISMATCH REPAIR PROTEIN MLH1"/>
    <property type="match status" value="1"/>
</dbReference>
<evidence type="ECO:0000313" key="8">
    <source>
        <dbReference type="EMBL" id="EEO30033.1"/>
    </source>
</evidence>
<dbReference type="SUPFAM" id="SSF55874">
    <property type="entry name" value="ATPase domain of HSP90 chaperone/DNA topoisomerase II/histidine kinase"/>
    <property type="match status" value="1"/>
</dbReference>
<gene>
    <name evidence="5 8" type="primary">mutL</name>
    <name evidence="8" type="ORF">OFBG_01061</name>
</gene>
<dbReference type="InterPro" id="IPR002099">
    <property type="entry name" value="MutL/Mlh/PMS"/>
</dbReference>
<dbReference type="InterPro" id="IPR042121">
    <property type="entry name" value="MutL_C_regsub"/>
</dbReference>
<evidence type="ECO:0000256" key="5">
    <source>
        <dbReference type="HAMAP-Rule" id="MF_00149"/>
    </source>
</evidence>
<proteinExistence type="inferred from homology"/>
<dbReference type="InterPro" id="IPR020568">
    <property type="entry name" value="Ribosomal_Su5_D2-typ_SF"/>
</dbReference>
<dbReference type="Proteomes" id="UP000005089">
    <property type="component" value="Unassembled WGS sequence"/>
</dbReference>
<dbReference type="CDD" id="cd16926">
    <property type="entry name" value="HATPase_MutL-MLH-PMS-like"/>
    <property type="match status" value="1"/>
</dbReference>
<dbReference type="Pfam" id="PF08676">
    <property type="entry name" value="MutL_C"/>
    <property type="match status" value="1"/>
</dbReference>
<sequence>MSGEYFIIGVMINDTVQTDHPVHRSSSIQLLTDTLISQIAAGEVVERPSAVVKELLENAVDAGSTQIEIRLENGGIKRIAIIDNGCGIPPEQLRLALTRHATSKIASLNDLENVATLGFRGEALASIASVADLTLQSRTAEEPHAWQMRGNDPTGTLSPCSGGFGTTVDVHELYSNTPARRKFLKSEQTEYGHCAEVVRRIALAQPGIRFTLMHNGKATAQWNAHNLSQRCNQVLGEQFAQSQLPIDITVGEGANSLRLYGFIGQPTASRTRGDMQYFYVNGRFVRDRLLTHAVRAAYEDVLHGNRYPAYLLYLTLDPSLVDVNVHPAKIEVRFRDSRSIHHFIHQSVSRTLAQTMEPHAAADESIAYAETPARSPVSWHSNTPSPVSYGVEQKTASYGALFRQSREQEESHSSPLPMPATELSDLFRIDEKTEEDFPLGFALAQLHDIYILAQNRHGLVLVDMHAAHERIVYEKLKTALDEKTLQTQTLLIPVTMKVSEVEAGTALENRETLQELGFDISALTPETIAVRTVPTLLREADTANALRNILRDMHEYGTSSIAKEKRNELLATVACHNAVRANRSLTITEMNALLRQMEQTERADQCNHGRPTWTQLGLSELDALFLRGQ</sequence>
<dbReference type="InterPro" id="IPR038973">
    <property type="entry name" value="MutL/Mlh/Pms-like"/>
</dbReference>
<evidence type="ECO:0000256" key="3">
    <source>
        <dbReference type="ARBA" id="ARBA00022763"/>
    </source>
</evidence>
<dbReference type="HAMAP" id="MF_00149">
    <property type="entry name" value="DNA_mis_repair"/>
    <property type="match status" value="1"/>
</dbReference>
<evidence type="ECO:0000256" key="4">
    <source>
        <dbReference type="ARBA" id="ARBA00023204"/>
    </source>
</evidence>
<dbReference type="SUPFAM" id="SSF118116">
    <property type="entry name" value="DNA mismatch repair protein MutL"/>
    <property type="match status" value="1"/>
</dbReference>
<comment type="function">
    <text evidence="5">This protein is involved in the repair of mismatches in DNA. It is required for dam-dependent methyl-directed DNA mismatch repair. May act as a 'molecular matchmaker', a protein that promotes the formation of a stable complex between two or more DNA-binding proteins in an ATP-dependent manner without itself being part of a final effector complex.</text>
</comment>
<dbReference type="InterPro" id="IPR013507">
    <property type="entry name" value="DNA_mismatch_S5_2-like"/>
</dbReference>
<dbReference type="GO" id="GO:0032300">
    <property type="term" value="C:mismatch repair complex"/>
    <property type="evidence" value="ECO:0007669"/>
    <property type="project" value="InterPro"/>
</dbReference>
<dbReference type="SMART" id="SM01340">
    <property type="entry name" value="DNA_mis_repair"/>
    <property type="match status" value="1"/>
</dbReference>
<dbReference type="GO" id="GO:0016887">
    <property type="term" value="F:ATP hydrolysis activity"/>
    <property type="evidence" value="ECO:0007669"/>
    <property type="project" value="InterPro"/>
</dbReference>
<dbReference type="PROSITE" id="PS00058">
    <property type="entry name" value="DNA_MISMATCH_REPAIR_1"/>
    <property type="match status" value="1"/>
</dbReference>
<reference evidence="8 9" key="1">
    <citation type="submission" date="2009-02" db="EMBL/GenBank/DDBJ databases">
        <title>The Genome Sequence of Oxalobacter formigenes OXCC13.</title>
        <authorList>
            <consortium name="The Broad Institute Genome Sequencing Platform"/>
            <person name="Ward D."/>
            <person name="Young S.K."/>
            <person name="Kodira C.D."/>
            <person name="Zeng Q."/>
            <person name="Koehrsen M."/>
            <person name="Alvarado L."/>
            <person name="Berlin A."/>
            <person name="Borenstein D."/>
            <person name="Chen Z."/>
            <person name="Engels R."/>
            <person name="Freedman E."/>
            <person name="Gellesch M."/>
            <person name="Goldberg J."/>
            <person name="Griggs A."/>
            <person name="Gujja S."/>
            <person name="Heiman D."/>
            <person name="Hepburn T."/>
            <person name="Howarth C."/>
            <person name="Jen D."/>
            <person name="Larson L."/>
            <person name="Lewis B."/>
            <person name="Mehta T."/>
            <person name="Park D."/>
            <person name="Pearson M."/>
            <person name="Roberts A."/>
            <person name="Saif S."/>
            <person name="Shea T."/>
            <person name="Shenoy N."/>
            <person name="Sisk P."/>
            <person name="Stolte C."/>
            <person name="Sykes S."/>
            <person name="Walk T."/>
            <person name="White J."/>
            <person name="Yandava C."/>
            <person name="Allison M.J."/>
            <person name="Lander E."/>
            <person name="Nusbaum C."/>
            <person name="Galagan J."/>
            <person name="Birren B."/>
        </authorList>
    </citation>
    <scope>NUCLEOTIDE SEQUENCE [LARGE SCALE GENOMIC DNA]</scope>
    <source>
        <strain evidence="8 9">OXCC13</strain>
    </source>
</reference>
<dbReference type="InterPro" id="IPR036890">
    <property type="entry name" value="HATPase_C_sf"/>
</dbReference>
<name>C3XA07_OXAFO</name>
<keyword evidence="4 5" id="KW-0234">DNA repair</keyword>
<dbReference type="GO" id="GO:0140664">
    <property type="term" value="F:ATP-dependent DNA damage sensor activity"/>
    <property type="evidence" value="ECO:0007669"/>
    <property type="project" value="InterPro"/>
</dbReference>
<dbReference type="Gene3D" id="3.30.565.10">
    <property type="entry name" value="Histidine kinase-like ATPase, C-terminal domain"/>
    <property type="match status" value="1"/>
</dbReference>
<dbReference type="CDD" id="cd03482">
    <property type="entry name" value="MutL_Trans_MutL"/>
    <property type="match status" value="1"/>
</dbReference>
<feature type="domain" description="MutL C-terminal dimerisation" evidence="6">
    <location>
        <begin position="442"/>
        <end position="585"/>
    </location>
</feature>
<dbReference type="EMBL" id="GG658170">
    <property type="protein sequence ID" value="EEO30033.1"/>
    <property type="molecule type" value="Genomic_DNA"/>
</dbReference>
<evidence type="ECO:0000259" key="7">
    <source>
        <dbReference type="SMART" id="SM01340"/>
    </source>
</evidence>
<feature type="domain" description="DNA mismatch repair protein S5" evidence="7">
    <location>
        <begin position="231"/>
        <end position="353"/>
    </location>
</feature>
<dbReference type="InterPro" id="IPR014762">
    <property type="entry name" value="DNA_mismatch_repair_CS"/>
</dbReference>
<dbReference type="STRING" id="847.BRW83_1085"/>
<dbReference type="InterPro" id="IPR037198">
    <property type="entry name" value="MutL_C_sf"/>
</dbReference>
<evidence type="ECO:0000256" key="2">
    <source>
        <dbReference type="ARBA" id="ARBA00021975"/>
    </source>
</evidence>
<dbReference type="GO" id="GO:0030983">
    <property type="term" value="F:mismatched DNA binding"/>
    <property type="evidence" value="ECO:0007669"/>
    <property type="project" value="InterPro"/>
</dbReference>
<dbReference type="InterPro" id="IPR014721">
    <property type="entry name" value="Ribsml_uS5_D2-typ_fold_subgr"/>
</dbReference>
<organism evidence="8 9">
    <name type="scientific">Oxalobacter formigenes OXCC13</name>
    <dbReference type="NCBI Taxonomy" id="556269"/>
    <lineage>
        <taxon>Bacteria</taxon>
        <taxon>Pseudomonadati</taxon>
        <taxon>Pseudomonadota</taxon>
        <taxon>Betaproteobacteria</taxon>
        <taxon>Burkholderiales</taxon>
        <taxon>Oxalobacteraceae</taxon>
        <taxon>Oxalobacter</taxon>
    </lineage>
</organism>
<evidence type="ECO:0000259" key="6">
    <source>
        <dbReference type="SMART" id="SM00853"/>
    </source>
</evidence>
<dbReference type="AlphaFoldDB" id="C3XA07"/>
<evidence type="ECO:0000256" key="1">
    <source>
        <dbReference type="ARBA" id="ARBA00006082"/>
    </source>
</evidence>
<dbReference type="FunFam" id="3.30.565.10:FF:000003">
    <property type="entry name" value="DNA mismatch repair endonuclease MutL"/>
    <property type="match status" value="1"/>
</dbReference>
<dbReference type="InterPro" id="IPR014790">
    <property type="entry name" value="MutL_C"/>
</dbReference>
<dbReference type="Pfam" id="PF01119">
    <property type="entry name" value="DNA_mis_repair"/>
    <property type="match status" value="1"/>
</dbReference>
<comment type="similarity">
    <text evidence="1 5">Belongs to the DNA mismatch repair MutL/HexB family.</text>
</comment>
<dbReference type="HOGENOM" id="CLU_004131_4_2_4"/>